<feature type="transmembrane region" description="Helical" evidence="1">
    <location>
        <begin position="135"/>
        <end position="156"/>
    </location>
</feature>
<keyword evidence="1" id="KW-0812">Transmembrane</keyword>
<name>A0A518HZ08_9BACT</name>
<feature type="transmembrane region" description="Helical" evidence="1">
    <location>
        <begin position="390"/>
        <end position="414"/>
    </location>
</feature>
<reference evidence="2 3" key="1">
    <citation type="submission" date="2019-03" db="EMBL/GenBank/DDBJ databases">
        <title>Deep-cultivation of Planctomycetes and their phenomic and genomic characterization uncovers novel biology.</title>
        <authorList>
            <person name="Wiegand S."/>
            <person name="Jogler M."/>
            <person name="Boedeker C."/>
            <person name="Pinto D."/>
            <person name="Vollmers J."/>
            <person name="Rivas-Marin E."/>
            <person name="Kohn T."/>
            <person name="Peeters S.H."/>
            <person name="Heuer A."/>
            <person name="Rast P."/>
            <person name="Oberbeckmann S."/>
            <person name="Bunk B."/>
            <person name="Jeske O."/>
            <person name="Meyerdierks A."/>
            <person name="Storesund J.E."/>
            <person name="Kallscheuer N."/>
            <person name="Luecker S."/>
            <person name="Lage O.M."/>
            <person name="Pohl T."/>
            <person name="Merkel B.J."/>
            <person name="Hornburger P."/>
            <person name="Mueller R.-W."/>
            <person name="Bruemmer F."/>
            <person name="Labrenz M."/>
            <person name="Spormann A.M."/>
            <person name="Op den Camp H."/>
            <person name="Overmann J."/>
            <person name="Amann R."/>
            <person name="Jetten M.S.M."/>
            <person name="Mascher T."/>
            <person name="Medema M.H."/>
            <person name="Devos D.P."/>
            <person name="Kaster A.-K."/>
            <person name="Ovreas L."/>
            <person name="Rohde M."/>
            <person name="Galperin M.Y."/>
            <person name="Jogler C."/>
        </authorList>
    </citation>
    <scope>NUCLEOTIDE SEQUENCE [LARGE SCALE GENOMIC DNA]</scope>
    <source>
        <strain evidence="2 3">Enr13</strain>
    </source>
</reference>
<proteinExistence type="predicted"/>
<accession>A0A518HZ08</accession>
<feature type="transmembrane region" description="Helical" evidence="1">
    <location>
        <begin position="484"/>
        <end position="505"/>
    </location>
</feature>
<dbReference type="KEGG" id="snep:Enr13x_59310"/>
<feature type="transmembrane region" description="Helical" evidence="1">
    <location>
        <begin position="12"/>
        <end position="34"/>
    </location>
</feature>
<feature type="transmembrane region" description="Helical" evidence="1">
    <location>
        <begin position="252"/>
        <end position="273"/>
    </location>
</feature>
<organism evidence="2 3">
    <name type="scientific">Stieleria neptunia</name>
    <dbReference type="NCBI Taxonomy" id="2527979"/>
    <lineage>
        <taxon>Bacteria</taxon>
        <taxon>Pseudomonadati</taxon>
        <taxon>Planctomycetota</taxon>
        <taxon>Planctomycetia</taxon>
        <taxon>Pirellulales</taxon>
        <taxon>Pirellulaceae</taxon>
        <taxon>Stieleria</taxon>
    </lineage>
</organism>
<gene>
    <name evidence="2" type="ORF">Enr13x_59310</name>
</gene>
<keyword evidence="1" id="KW-1133">Transmembrane helix</keyword>
<dbReference type="Proteomes" id="UP000319004">
    <property type="component" value="Chromosome"/>
</dbReference>
<evidence type="ECO:0000313" key="2">
    <source>
        <dbReference type="EMBL" id="QDV46027.1"/>
    </source>
</evidence>
<feature type="transmembrane region" description="Helical" evidence="1">
    <location>
        <begin position="453"/>
        <end position="472"/>
    </location>
</feature>
<evidence type="ECO:0008006" key="4">
    <source>
        <dbReference type="Google" id="ProtNLM"/>
    </source>
</evidence>
<dbReference type="EMBL" id="CP037423">
    <property type="protein sequence ID" value="QDV46027.1"/>
    <property type="molecule type" value="Genomic_DNA"/>
</dbReference>
<protein>
    <recommendedName>
        <fullName evidence="4">Glycosyltransferase RgtA/B/C/D-like domain-containing protein</fullName>
    </recommendedName>
</protein>
<sequence>MKDASEKGIPIAGVYTLLIVIALSVVSGRIATVISREGDTPFLSANDRSRWCTIAALVENGTYQIDPFLERRGIKQNRRPWATIDLVRHRGRDGQLHYYSSKPPLLPTIYAGVYWCVSRTMGMWLSDHPIYVGRVILWLVNVPTLLVFLLCTILALDRVTHSVWAKCFLAASVCFGTMLLPFSVALNNHLPAAASAAVVLFIFVRSLQVPTGHRWWLLAGLAGGFTAANELPALSMTVFWGGLLLLVQRRALPAYSAGVLVVAAAFFATNWIAHQSLRPPYTHRGDGALITTLDQAEPTDDQLRSALVAEDLASEQSQIETGPSRDPRRTRVVVDGKQQFGLIRNADGVSQLRHWDDWYDYPSSYWVDGKRRGVDVGEPSRLVYFANMTVGHYGIFSLTPIWLLMPIGFLGLLSSRSTELRLLLAVIALATVVCAVFYLLRPEIDRNYGGVSVCFRWMLWFAPLWLFAIAGPAEWLSDRPWGRWLAYVLLAASVTSMSISLDGPWQSPWLYRFWQYLGWLAP</sequence>
<dbReference type="AlphaFoldDB" id="A0A518HZ08"/>
<feature type="transmembrane region" description="Helical" evidence="1">
    <location>
        <begin position="215"/>
        <end position="240"/>
    </location>
</feature>
<feature type="transmembrane region" description="Helical" evidence="1">
    <location>
        <begin position="420"/>
        <end position="441"/>
    </location>
</feature>
<feature type="transmembrane region" description="Helical" evidence="1">
    <location>
        <begin position="163"/>
        <end position="184"/>
    </location>
</feature>
<dbReference type="RefSeq" id="WP_231743828.1">
    <property type="nucleotide sequence ID" value="NZ_CP037423.1"/>
</dbReference>
<evidence type="ECO:0000313" key="3">
    <source>
        <dbReference type="Proteomes" id="UP000319004"/>
    </source>
</evidence>
<feature type="transmembrane region" description="Helical" evidence="1">
    <location>
        <begin position="190"/>
        <end position="208"/>
    </location>
</feature>
<keyword evidence="1" id="KW-0472">Membrane</keyword>
<evidence type="ECO:0000256" key="1">
    <source>
        <dbReference type="SAM" id="Phobius"/>
    </source>
</evidence>
<keyword evidence="3" id="KW-1185">Reference proteome</keyword>